<feature type="domain" description="HPt" evidence="19">
    <location>
        <begin position="867"/>
        <end position="968"/>
    </location>
</feature>
<feature type="modified residue" description="4-aspartylphosphate" evidence="15">
    <location>
        <position position="192"/>
    </location>
</feature>
<dbReference type="GO" id="GO:0000155">
    <property type="term" value="F:phosphorelay sensor kinase activity"/>
    <property type="evidence" value="ECO:0007669"/>
    <property type="project" value="InterPro"/>
</dbReference>
<proteinExistence type="predicted"/>
<evidence type="ECO:0000256" key="16">
    <source>
        <dbReference type="SAM" id="Coils"/>
    </source>
</evidence>
<evidence type="ECO:0000256" key="6">
    <source>
        <dbReference type="ARBA" id="ARBA00022679"/>
    </source>
</evidence>
<dbReference type="SUPFAM" id="SSF55874">
    <property type="entry name" value="ATPase domain of HSP90 chaperone/DNA topoisomerase II/histidine kinase"/>
    <property type="match status" value="1"/>
</dbReference>
<dbReference type="Gene3D" id="3.30.565.10">
    <property type="entry name" value="Histidine kinase-like ATPase, C-terminal domain"/>
    <property type="match status" value="1"/>
</dbReference>
<dbReference type="InterPro" id="IPR003661">
    <property type="entry name" value="HisK_dim/P_dom"/>
</dbReference>
<dbReference type="Pfam" id="PF02518">
    <property type="entry name" value="HATPase_c"/>
    <property type="match status" value="1"/>
</dbReference>
<dbReference type="FunFam" id="3.30.565.10:FF:000078">
    <property type="entry name" value="Two-component sensor histidine kinase"/>
    <property type="match status" value="1"/>
</dbReference>
<keyword evidence="10" id="KW-0067">ATP-binding</keyword>
<dbReference type="Proteomes" id="UP000324974">
    <property type="component" value="Chromosome"/>
</dbReference>
<dbReference type="Gene3D" id="3.40.50.2300">
    <property type="match status" value="4"/>
</dbReference>
<dbReference type="PROSITE" id="PS50894">
    <property type="entry name" value="HPT"/>
    <property type="match status" value="1"/>
</dbReference>
<keyword evidence="11" id="KW-1133">Transmembrane helix</keyword>
<dbReference type="InterPro" id="IPR001789">
    <property type="entry name" value="Sig_transdc_resp-reg_receiver"/>
</dbReference>
<reference evidence="21" key="1">
    <citation type="submission" date="2019-08" db="EMBL/GenBank/DDBJ databases">
        <title>Limnoglobus roseus gen. nov., sp. nov., a novel freshwater planctomycete with a giant genome from the family Gemmataceae.</title>
        <authorList>
            <person name="Kulichevskaya I.S."/>
            <person name="Naumoff D.G."/>
            <person name="Miroshnikov K."/>
            <person name="Ivanova A."/>
            <person name="Philippov D.A."/>
            <person name="Hakobyan A."/>
            <person name="Rijpstra I.C."/>
            <person name="Sinninghe Damste J.S."/>
            <person name="Liesack W."/>
            <person name="Dedysh S.N."/>
        </authorList>
    </citation>
    <scope>NUCLEOTIDE SEQUENCE [LARGE SCALE GENOMIC DNA]</scope>
    <source>
        <strain evidence="21">PX52</strain>
    </source>
</reference>
<feature type="modified residue" description="4-aspartylphosphate" evidence="15">
    <location>
        <position position="767"/>
    </location>
</feature>
<evidence type="ECO:0000259" key="18">
    <source>
        <dbReference type="PROSITE" id="PS50110"/>
    </source>
</evidence>
<dbReference type="EMBL" id="CP042425">
    <property type="protein sequence ID" value="QEL16622.1"/>
    <property type="molecule type" value="Genomic_DNA"/>
</dbReference>
<evidence type="ECO:0000256" key="9">
    <source>
        <dbReference type="ARBA" id="ARBA00022777"/>
    </source>
</evidence>
<dbReference type="OrthoDB" id="9762493at2"/>
<keyword evidence="21" id="KW-1185">Reference proteome</keyword>
<evidence type="ECO:0000313" key="20">
    <source>
        <dbReference type="EMBL" id="QEL16622.1"/>
    </source>
</evidence>
<evidence type="ECO:0000256" key="10">
    <source>
        <dbReference type="ARBA" id="ARBA00022840"/>
    </source>
</evidence>
<comment type="subcellular location">
    <subcellularLocation>
        <location evidence="2">Cell membrane</location>
        <topology evidence="2">Multi-pass membrane protein</topology>
    </subcellularLocation>
</comment>
<keyword evidence="12" id="KW-0902">Two-component regulatory system</keyword>
<feature type="modified residue" description="4-aspartylphosphate" evidence="15">
    <location>
        <position position="629"/>
    </location>
</feature>
<gene>
    <name evidence="20" type="ORF">PX52LOC_03582</name>
</gene>
<keyword evidence="13" id="KW-0472">Membrane</keyword>
<evidence type="ECO:0000256" key="4">
    <source>
        <dbReference type="ARBA" id="ARBA00022475"/>
    </source>
</evidence>
<protein>
    <recommendedName>
        <fullName evidence="3">histidine kinase</fullName>
        <ecNumber evidence="3">2.7.13.3</ecNumber>
    </recommendedName>
</protein>
<dbReference type="SMART" id="SM00387">
    <property type="entry name" value="HATPase_c"/>
    <property type="match status" value="1"/>
</dbReference>
<dbReference type="PROSITE" id="PS50110">
    <property type="entry name" value="RESPONSE_REGULATORY"/>
    <property type="match status" value="4"/>
</dbReference>
<dbReference type="InterPro" id="IPR036097">
    <property type="entry name" value="HisK_dim/P_sf"/>
</dbReference>
<dbReference type="CDD" id="cd17574">
    <property type="entry name" value="REC_OmpR"/>
    <property type="match status" value="1"/>
</dbReference>
<feature type="modified residue" description="Phosphohistidine" evidence="14">
    <location>
        <position position="906"/>
    </location>
</feature>
<dbReference type="Pfam" id="PF00512">
    <property type="entry name" value="HisKA"/>
    <property type="match status" value="1"/>
</dbReference>
<evidence type="ECO:0000256" key="5">
    <source>
        <dbReference type="ARBA" id="ARBA00022553"/>
    </source>
</evidence>
<dbReference type="PANTHER" id="PTHR45339">
    <property type="entry name" value="HYBRID SIGNAL TRANSDUCTION HISTIDINE KINASE J"/>
    <property type="match status" value="1"/>
</dbReference>
<dbReference type="FunFam" id="1.10.287.130:FF:000002">
    <property type="entry name" value="Two-component osmosensing histidine kinase"/>
    <property type="match status" value="1"/>
</dbReference>
<dbReference type="InterPro" id="IPR036641">
    <property type="entry name" value="HPT_dom_sf"/>
</dbReference>
<dbReference type="CDD" id="cd00156">
    <property type="entry name" value="REC"/>
    <property type="match status" value="2"/>
</dbReference>
<feature type="modified residue" description="4-aspartylphosphate" evidence="15">
    <location>
        <position position="55"/>
    </location>
</feature>
<evidence type="ECO:0000256" key="3">
    <source>
        <dbReference type="ARBA" id="ARBA00012438"/>
    </source>
</evidence>
<dbReference type="GO" id="GO:0005886">
    <property type="term" value="C:plasma membrane"/>
    <property type="evidence" value="ECO:0007669"/>
    <property type="project" value="UniProtKB-SubCell"/>
</dbReference>
<dbReference type="SUPFAM" id="SSF47384">
    <property type="entry name" value="Homodimeric domain of signal transducing histidine kinase"/>
    <property type="match status" value="1"/>
</dbReference>
<keyword evidence="4" id="KW-1003">Cell membrane</keyword>
<dbReference type="InterPro" id="IPR036890">
    <property type="entry name" value="HATPase_C_sf"/>
</dbReference>
<dbReference type="PRINTS" id="PR00344">
    <property type="entry name" value="BCTRLSENSOR"/>
</dbReference>
<accession>A0A5C1AFV5</accession>
<evidence type="ECO:0000256" key="8">
    <source>
        <dbReference type="ARBA" id="ARBA00022741"/>
    </source>
</evidence>
<dbReference type="CDD" id="cd00082">
    <property type="entry name" value="HisKA"/>
    <property type="match status" value="1"/>
</dbReference>
<dbReference type="PANTHER" id="PTHR45339:SF1">
    <property type="entry name" value="HYBRID SIGNAL TRANSDUCTION HISTIDINE KINASE J"/>
    <property type="match status" value="1"/>
</dbReference>
<dbReference type="KEGG" id="lrs:PX52LOC_03582"/>
<dbReference type="SUPFAM" id="SSF47226">
    <property type="entry name" value="Histidine-containing phosphotransfer domain, HPT domain"/>
    <property type="match status" value="1"/>
</dbReference>
<evidence type="ECO:0000256" key="15">
    <source>
        <dbReference type="PROSITE-ProRule" id="PRU00169"/>
    </source>
</evidence>
<dbReference type="AlphaFoldDB" id="A0A5C1AFV5"/>
<evidence type="ECO:0000313" key="21">
    <source>
        <dbReference type="Proteomes" id="UP000324974"/>
    </source>
</evidence>
<dbReference type="PROSITE" id="PS50109">
    <property type="entry name" value="HIS_KIN"/>
    <property type="match status" value="1"/>
</dbReference>
<dbReference type="SMART" id="SM00388">
    <property type="entry name" value="HisKA"/>
    <property type="match status" value="1"/>
</dbReference>
<dbReference type="GO" id="GO:0005524">
    <property type="term" value="F:ATP binding"/>
    <property type="evidence" value="ECO:0007669"/>
    <property type="project" value="UniProtKB-KW"/>
</dbReference>
<keyword evidence="8" id="KW-0547">Nucleotide-binding</keyword>
<comment type="catalytic activity">
    <reaction evidence="1">
        <text>ATP + protein L-histidine = ADP + protein N-phospho-L-histidine.</text>
        <dbReference type="EC" id="2.7.13.3"/>
    </reaction>
</comment>
<dbReference type="Pfam" id="PF01627">
    <property type="entry name" value="Hpt"/>
    <property type="match status" value="1"/>
</dbReference>
<dbReference type="InterPro" id="IPR008207">
    <property type="entry name" value="Sig_transdc_His_kin_Hpt_dom"/>
</dbReference>
<keyword evidence="16" id="KW-0175">Coiled coil</keyword>
<evidence type="ECO:0000256" key="11">
    <source>
        <dbReference type="ARBA" id="ARBA00022989"/>
    </source>
</evidence>
<evidence type="ECO:0000256" key="7">
    <source>
        <dbReference type="ARBA" id="ARBA00022692"/>
    </source>
</evidence>
<dbReference type="CDD" id="cd16922">
    <property type="entry name" value="HATPase_EvgS-ArcB-TorS-like"/>
    <property type="match status" value="1"/>
</dbReference>
<keyword evidence="6" id="KW-0808">Transferase</keyword>
<evidence type="ECO:0000256" key="2">
    <source>
        <dbReference type="ARBA" id="ARBA00004651"/>
    </source>
</evidence>
<feature type="domain" description="Response regulatory" evidence="18">
    <location>
        <begin position="719"/>
        <end position="836"/>
    </location>
</feature>
<evidence type="ECO:0000256" key="12">
    <source>
        <dbReference type="ARBA" id="ARBA00023012"/>
    </source>
</evidence>
<dbReference type="SUPFAM" id="SSF52172">
    <property type="entry name" value="CheY-like"/>
    <property type="match status" value="4"/>
</dbReference>
<dbReference type="SMART" id="SM00448">
    <property type="entry name" value="REC"/>
    <property type="match status" value="4"/>
</dbReference>
<evidence type="ECO:0000256" key="14">
    <source>
        <dbReference type="PROSITE-ProRule" id="PRU00110"/>
    </source>
</evidence>
<dbReference type="CDD" id="cd17546">
    <property type="entry name" value="REC_hyHK_CKI1_RcsC-like"/>
    <property type="match status" value="1"/>
</dbReference>
<dbReference type="EC" id="2.7.13.3" evidence="3"/>
<sequence>MDRPHRIMLVEDSRTQAIKFQHALGKAGWEVVWAATAEQAMAEIDRGLPDLILLDYYLPGIRGDELCRRIRMNIDTRGIPVLMMTTDDTDEAQLHGLESGADDFVPKSVDTDILLLRIRTLLQKAPTQAAILGRADTHFRHARLLTIDDSPTYLEYLAVELSKEGYRIERATDGPEGLERLRREPFDCVLVDLVMPGLNGIEVCRQINQLRNTIDSPIAVLMLTGRENKEDLTRALEAGADDFVGKSNDMAVLKGRIRALLRRKFFQEENRRILEELKNKELETLRARAAQEVAEARVVLMGELERTAAELRRSQDELRAAKEAAERANSAKGSFLANMSHEIRTPMNGILGMIELLMNTSLTREQRDFLGTARESAESLLRLLNDILDFSKIEAGKLELEAIPFRLRRTIDDAVHPLGLRAAQKGLELACHIAADVPDAWHGDPGRLRQVIVNLVGNSIKFTADGEVVVEVRGGVAGALHFSVRDTGIGIPADKLGVIFEAFSQVDSSTTRRYGGTGLGLAISNELITRMGGRLVVESALGVGTTFRFQLDLEPAQLDDLPTPALDGGVLDGLAVLVVDDNRTNRIILEEMLAGWRMRPRVVDCGRTALDEMSRAAAGGSPYRLAILDGMMPGMDGADLARLIRANPILAGSTLLMLSSADSPLSPDQRQELGIARCMLKPVRQSDLLEAILETVGSVASGPAAAAPAVPVRETRSLRVLLAEDGLVNQRVAVGLLEMQGHTVTVANNGREAVAAAREPFDVILMDVQMPEMDGLEAAATIRRAERETGGHVPIIAMTAHAMKGDRERCLAAGMDGYLSKPVRATELAEVLAGIAGIVAPTRLGPARETSPSPVDWDEVLQRVGGDRGLVIELIGLFVGESRHLSAEFLAAAAAGDAIRLGRAAHRLKGSLATFAASGALASAARLESMGLRGELDGIEAAIATMDGDLEKLVLELTRFASAASERAGEPMGIAGGPA</sequence>
<name>A0A5C1AFV5_9BACT</name>
<feature type="domain" description="Response regulatory" evidence="18">
    <location>
        <begin position="6"/>
        <end position="122"/>
    </location>
</feature>
<feature type="domain" description="Response regulatory" evidence="18">
    <location>
        <begin position="575"/>
        <end position="696"/>
    </location>
</feature>
<evidence type="ECO:0000256" key="1">
    <source>
        <dbReference type="ARBA" id="ARBA00000085"/>
    </source>
</evidence>
<dbReference type="RefSeq" id="WP_149111328.1">
    <property type="nucleotide sequence ID" value="NZ_CP042425.1"/>
</dbReference>
<dbReference type="InterPro" id="IPR011006">
    <property type="entry name" value="CheY-like_superfamily"/>
</dbReference>
<dbReference type="Gene3D" id="1.10.287.130">
    <property type="match status" value="1"/>
</dbReference>
<feature type="domain" description="Response regulatory" evidence="18">
    <location>
        <begin position="143"/>
        <end position="261"/>
    </location>
</feature>
<keyword evidence="5 15" id="KW-0597">Phosphoprotein</keyword>
<dbReference type="Gene3D" id="1.20.120.160">
    <property type="entry name" value="HPT domain"/>
    <property type="match status" value="1"/>
</dbReference>
<dbReference type="InterPro" id="IPR004358">
    <property type="entry name" value="Sig_transdc_His_kin-like_C"/>
</dbReference>
<dbReference type="InterPro" id="IPR003594">
    <property type="entry name" value="HATPase_dom"/>
</dbReference>
<dbReference type="Pfam" id="PF00072">
    <property type="entry name" value="Response_reg"/>
    <property type="match status" value="4"/>
</dbReference>
<evidence type="ECO:0000259" key="19">
    <source>
        <dbReference type="PROSITE" id="PS50894"/>
    </source>
</evidence>
<evidence type="ECO:0000256" key="13">
    <source>
        <dbReference type="ARBA" id="ARBA00023136"/>
    </source>
</evidence>
<evidence type="ECO:0000259" key="17">
    <source>
        <dbReference type="PROSITE" id="PS50109"/>
    </source>
</evidence>
<feature type="coiled-coil region" evidence="16">
    <location>
        <begin position="263"/>
        <end position="331"/>
    </location>
</feature>
<keyword evidence="9 20" id="KW-0418">Kinase</keyword>
<dbReference type="InterPro" id="IPR005467">
    <property type="entry name" value="His_kinase_dom"/>
</dbReference>
<feature type="domain" description="Histidine kinase" evidence="17">
    <location>
        <begin position="338"/>
        <end position="555"/>
    </location>
</feature>
<organism evidence="20 21">
    <name type="scientific">Limnoglobus roseus</name>
    <dbReference type="NCBI Taxonomy" id="2598579"/>
    <lineage>
        <taxon>Bacteria</taxon>
        <taxon>Pseudomonadati</taxon>
        <taxon>Planctomycetota</taxon>
        <taxon>Planctomycetia</taxon>
        <taxon>Gemmatales</taxon>
        <taxon>Gemmataceae</taxon>
        <taxon>Limnoglobus</taxon>
    </lineage>
</organism>
<keyword evidence="7" id="KW-0812">Transmembrane</keyword>